<sequence>MKIERFWYPFGRAVIGFGFSSELWHIERKNGGIFISFFHFGYTPDLNPTARFKASLVCLTLLWVTFRFGFVEFGRSTLTGDSYDNI</sequence>
<protein>
    <submittedName>
        <fullName evidence="1">Uncharacterized protein</fullName>
    </submittedName>
</protein>
<accession>A0A3V8XN94</accession>
<gene>
    <name evidence="1" type="ORF">G3401_002621</name>
</gene>
<dbReference type="AlphaFoldDB" id="A0A3V8XN94"/>
<reference evidence="1" key="1">
    <citation type="journal article" date="2018" name="Genome Biol.">
        <title>SKESA: strategic k-mer extension for scrupulous assemblies.</title>
        <authorList>
            <person name="Souvorov A."/>
            <person name="Agarwala R."/>
            <person name="Lipman D.J."/>
        </authorList>
    </citation>
    <scope>NUCLEOTIDE SEQUENCE</scope>
    <source>
        <strain evidence="1">09-1991</strain>
    </source>
</reference>
<organism evidence="1">
    <name type="scientific">Salmonella montevideo</name>
    <dbReference type="NCBI Taxonomy" id="115981"/>
    <lineage>
        <taxon>Bacteria</taxon>
        <taxon>Pseudomonadati</taxon>
        <taxon>Pseudomonadota</taxon>
        <taxon>Gammaproteobacteria</taxon>
        <taxon>Enterobacterales</taxon>
        <taxon>Enterobacteriaceae</taxon>
        <taxon>Salmonella</taxon>
    </lineage>
</organism>
<proteinExistence type="predicted"/>
<evidence type="ECO:0000313" key="1">
    <source>
        <dbReference type="EMBL" id="HAE2972313.1"/>
    </source>
</evidence>
<dbReference type="EMBL" id="DAARLW010000008">
    <property type="protein sequence ID" value="HAE2972313.1"/>
    <property type="molecule type" value="Genomic_DNA"/>
</dbReference>
<name>A0A3V8XN94_SALMO</name>
<reference evidence="1" key="2">
    <citation type="submission" date="2018-07" db="EMBL/GenBank/DDBJ databases">
        <authorList>
            <consortium name="NCBI Pathogen Detection Project"/>
        </authorList>
    </citation>
    <scope>NUCLEOTIDE SEQUENCE</scope>
    <source>
        <strain evidence="1">09-1991</strain>
    </source>
</reference>
<comment type="caution">
    <text evidence="1">The sequence shown here is derived from an EMBL/GenBank/DDBJ whole genome shotgun (WGS) entry which is preliminary data.</text>
</comment>